<reference evidence="3" key="1">
    <citation type="journal article" date="2020" name="Fungal Divers.">
        <title>Resolving the Mortierellaceae phylogeny through synthesis of multi-gene phylogenetics and phylogenomics.</title>
        <authorList>
            <person name="Vandepol N."/>
            <person name="Liber J."/>
            <person name="Desiro A."/>
            <person name="Na H."/>
            <person name="Kennedy M."/>
            <person name="Barry K."/>
            <person name="Grigoriev I.V."/>
            <person name="Miller A.N."/>
            <person name="O'Donnell K."/>
            <person name="Stajich J.E."/>
            <person name="Bonito G."/>
        </authorList>
    </citation>
    <scope>NUCLEOTIDE SEQUENCE</scope>
    <source>
        <strain evidence="3">NVP60</strain>
    </source>
</reference>
<feature type="compositionally biased region" description="Basic and acidic residues" evidence="2">
    <location>
        <begin position="446"/>
        <end position="469"/>
    </location>
</feature>
<feature type="compositionally biased region" description="Polar residues" evidence="2">
    <location>
        <begin position="584"/>
        <end position="595"/>
    </location>
</feature>
<dbReference type="SUPFAM" id="SSF48452">
    <property type="entry name" value="TPR-like"/>
    <property type="match status" value="1"/>
</dbReference>
<feature type="repeat" description="TPR" evidence="1">
    <location>
        <begin position="182"/>
        <end position="215"/>
    </location>
</feature>
<evidence type="ECO:0000313" key="4">
    <source>
        <dbReference type="Proteomes" id="UP000823405"/>
    </source>
</evidence>
<dbReference type="InterPro" id="IPR011990">
    <property type="entry name" value="TPR-like_helical_dom_sf"/>
</dbReference>
<feature type="compositionally biased region" description="Basic and acidic residues" evidence="2">
    <location>
        <begin position="545"/>
        <end position="556"/>
    </location>
</feature>
<dbReference type="AlphaFoldDB" id="A0A9P6QYV3"/>
<dbReference type="Proteomes" id="UP000823405">
    <property type="component" value="Unassembled WGS sequence"/>
</dbReference>
<feature type="compositionally biased region" description="Basic and acidic residues" evidence="2">
    <location>
        <begin position="570"/>
        <end position="583"/>
    </location>
</feature>
<dbReference type="Pfam" id="PF13181">
    <property type="entry name" value="TPR_8"/>
    <property type="match status" value="1"/>
</dbReference>
<accession>A0A9P6QYV3</accession>
<dbReference type="PANTHER" id="PTHR23184:SF9">
    <property type="entry name" value="TETRATRICOPEPTIDE REPEAT PROTEIN 14"/>
    <property type="match status" value="1"/>
</dbReference>
<sequence length="827" mass="89642">MSSPQQHQQLHTIPPGLTNIDPALEGVVKNFMRSEKYARKIKYIVRATSVPGRQNYKFAPATALTPQETKIWRTNLVQDEIASNNPFWTARWMRVFGTAPRLDDSLLKVPWIKCERPGVNEGDPKATMPLHRKETYLDLRDEQNRNWAMDSFAEGIAFAQKGQLDDAIKAYSQSIQIDSKCIEGYIARGCTLANMKKFRAAIMDFRAALGLDPTNISARQYLETTIAQEEEHRLNPVVDMNTQRAPLNKRAAPTAATTTNDAFDPNSNLDNINEIVLDTDNFDMANCVSERVISPETATEVVTGATIEVEIGAVTEVETGTGVVIEAVIEAEIRVVTGAGKGAGKGAGIEVVIVIDTLGGHDEGVKITISLKVHQQVSSPSPIEESVEEPFSTAVHFQIGKQQETVSIAHTLTIKVSISLCFKATFSWRVSVPSRTSTTSAHSPHQKQDGEDRGKDQVKDQQRKEKDLEAQSTSSAKEAAKDTPSQPRELESATAATETKASVPAVVDGPSGKDKDKDKDKDKPAEVRTMDEKDTRETASAARSTSKDRSDDKKAQDSITKASESSETTKTNKDKDRDNKSRPSESLGSPAGTTNDHVKPTRMKAGDGAETKTGLQVPQRGEPVVTEDLNFTVGRGVEVGLEILVVGGVDQLAKTEMAVVTAEEERGVIHEIVIGTEIGEGDDAKNGGRGSSKASRSRSPLPSRSSNNDRSGGRDRSRSGSRSRREGGQTRTRSRSPVKRARDNNNNSRRGRSDSKGQGLQRKRTKSGSPARSGGGGGGGGGGGKGGKRGGGKNLSGANTIEVSKDFMEQRKKMRMRQDSPSRSRSR</sequence>
<gene>
    <name evidence="3" type="ORF">BGZ97_002397</name>
</gene>
<keyword evidence="4" id="KW-1185">Reference proteome</keyword>
<name>A0A9P6QYV3_9FUNG</name>
<proteinExistence type="predicted"/>
<comment type="caution">
    <text evidence="3">The sequence shown here is derived from an EMBL/GenBank/DDBJ whole genome shotgun (WGS) entry which is preliminary data.</text>
</comment>
<dbReference type="Gene3D" id="1.25.40.10">
    <property type="entry name" value="Tetratricopeptide repeat domain"/>
    <property type="match status" value="1"/>
</dbReference>
<evidence type="ECO:0000313" key="3">
    <source>
        <dbReference type="EMBL" id="KAG0302330.1"/>
    </source>
</evidence>
<feature type="compositionally biased region" description="Low complexity" evidence="2">
    <location>
        <begin position="558"/>
        <end position="569"/>
    </location>
</feature>
<dbReference type="InterPro" id="IPR019734">
    <property type="entry name" value="TPR_rpt"/>
</dbReference>
<feature type="region of interest" description="Disordered" evidence="2">
    <location>
        <begin position="433"/>
        <end position="621"/>
    </location>
</feature>
<evidence type="ECO:0008006" key="5">
    <source>
        <dbReference type="Google" id="ProtNLM"/>
    </source>
</evidence>
<organism evidence="3 4">
    <name type="scientific">Linnemannia gamsii</name>
    <dbReference type="NCBI Taxonomy" id="64522"/>
    <lineage>
        <taxon>Eukaryota</taxon>
        <taxon>Fungi</taxon>
        <taxon>Fungi incertae sedis</taxon>
        <taxon>Mucoromycota</taxon>
        <taxon>Mortierellomycotina</taxon>
        <taxon>Mortierellomycetes</taxon>
        <taxon>Mortierellales</taxon>
        <taxon>Mortierellaceae</taxon>
        <taxon>Linnemannia</taxon>
    </lineage>
</organism>
<feature type="compositionally biased region" description="Basic and acidic residues" evidence="2">
    <location>
        <begin position="511"/>
        <end position="537"/>
    </location>
</feature>
<feature type="compositionally biased region" description="Gly residues" evidence="2">
    <location>
        <begin position="773"/>
        <end position="785"/>
    </location>
</feature>
<dbReference type="PANTHER" id="PTHR23184">
    <property type="entry name" value="TETRATRICOPEPTIDE REPEAT PROTEIN 14"/>
    <property type="match status" value="1"/>
</dbReference>
<keyword evidence="1" id="KW-0802">TPR repeat</keyword>
<feature type="compositionally biased region" description="Basic and acidic residues" evidence="2">
    <location>
        <begin position="596"/>
        <end position="610"/>
    </location>
</feature>
<feature type="compositionally biased region" description="Low complexity" evidence="2">
    <location>
        <begin position="691"/>
        <end position="710"/>
    </location>
</feature>
<dbReference type="PROSITE" id="PS50005">
    <property type="entry name" value="TPR"/>
    <property type="match status" value="1"/>
</dbReference>
<feature type="compositionally biased region" description="Basic and acidic residues" evidence="2">
    <location>
        <begin position="803"/>
        <end position="827"/>
    </location>
</feature>
<dbReference type="InterPro" id="IPR039190">
    <property type="entry name" value="TTC14"/>
</dbReference>
<dbReference type="SMART" id="SM00028">
    <property type="entry name" value="TPR"/>
    <property type="match status" value="2"/>
</dbReference>
<feature type="compositionally biased region" description="Basic and acidic residues" evidence="2">
    <location>
        <begin position="711"/>
        <end position="728"/>
    </location>
</feature>
<evidence type="ECO:0000256" key="2">
    <source>
        <dbReference type="SAM" id="MobiDB-lite"/>
    </source>
</evidence>
<evidence type="ECO:0000256" key="1">
    <source>
        <dbReference type="PROSITE-ProRule" id="PRU00339"/>
    </source>
</evidence>
<feature type="region of interest" description="Disordered" evidence="2">
    <location>
        <begin position="679"/>
        <end position="827"/>
    </location>
</feature>
<dbReference type="EMBL" id="JAAAIN010001523">
    <property type="protein sequence ID" value="KAG0302330.1"/>
    <property type="molecule type" value="Genomic_DNA"/>
</dbReference>
<dbReference type="OrthoDB" id="1914839at2759"/>
<protein>
    <recommendedName>
        <fullName evidence="5">TPR-like protein</fullName>
    </recommendedName>
</protein>